<feature type="non-terminal residue" evidence="2">
    <location>
        <position position="118"/>
    </location>
</feature>
<feature type="compositionally biased region" description="Basic and acidic residues" evidence="1">
    <location>
        <begin position="1"/>
        <end position="20"/>
    </location>
</feature>
<evidence type="ECO:0000256" key="1">
    <source>
        <dbReference type="SAM" id="MobiDB-lite"/>
    </source>
</evidence>
<gene>
    <name evidence="2" type="ORF">FMOSSE_LOCUS16742</name>
</gene>
<organism evidence="2 3">
    <name type="scientific">Funneliformis mosseae</name>
    <name type="common">Endomycorrhizal fungus</name>
    <name type="synonym">Glomus mosseae</name>
    <dbReference type="NCBI Taxonomy" id="27381"/>
    <lineage>
        <taxon>Eukaryota</taxon>
        <taxon>Fungi</taxon>
        <taxon>Fungi incertae sedis</taxon>
        <taxon>Mucoromycota</taxon>
        <taxon>Glomeromycotina</taxon>
        <taxon>Glomeromycetes</taxon>
        <taxon>Glomerales</taxon>
        <taxon>Glomeraceae</taxon>
        <taxon>Funneliformis</taxon>
    </lineage>
</organism>
<dbReference type="AlphaFoldDB" id="A0A9N9IWC7"/>
<proteinExistence type="predicted"/>
<reference evidence="2" key="1">
    <citation type="submission" date="2021-06" db="EMBL/GenBank/DDBJ databases">
        <authorList>
            <person name="Kallberg Y."/>
            <person name="Tangrot J."/>
            <person name="Rosling A."/>
        </authorList>
    </citation>
    <scope>NUCLEOTIDE SEQUENCE</scope>
    <source>
        <strain evidence="2">87-6 pot B 2015</strain>
    </source>
</reference>
<evidence type="ECO:0000313" key="3">
    <source>
        <dbReference type="Proteomes" id="UP000789375"/>
    </source>
</evidence>
<feature type="non-terminal residue" evidence="2">
    <location>
        <position position="1"/>
    </location>
</feature>
<sequence length="118" mass="13712">GDKSALGKRRNSEDYEENRISKKRQNRYIIPPPRPKSKPDSDTEDHEERFQIMKCKYLKKRFRQGGLTLTDPVVSWTLSTGKNVGEILSAYREKIPRTKAYLYPAYFGILDLSGEDVE</sequence>
<protein>
    <submittedName>
        <fullName evidence="2">10662_t:CDS:1</fullName>
    </submittedName>
</protein>
<comment type="caution">
    <text evidence="2">The sequence shown here is derived from an EMBL/GenBank/DDBJ whole genome shotgun (WGS) entry which is preliminary data.</text>
</comment>
<keyword evidence="3" id="KW-1185">Reference proteome</keyword>
<evidence type="ECO:0000313" key="2">
    <source>
        <dbReference type="EMBL" id="CAG8752758.1"/>
    </source>
</evidence>
<feature type="compositionally biased region" description="Basic and acidic residues" evidence="1">
    <location>
        <begin position="37"/>
        <end position="47"/>
    </location>
</feature>
<name>A0A9N9IWC7_FUNMO</name>
<feature type="region of interest" description="Disordered" evidence="1">
    <location>
        <begin position="1"/>
        <end position="47"/>
    </location>
</feature>
<dbReference type="Proteomes" id="UP000789375">
    <property type="component" value="Unassembled WGS sequence"/>
</dbReference>
<dbReference type="EMBL" id="CAJVPP010025957">
    <property type="protein sequence ID" value="CAG8752758.1"/>
    <property type="molecule type" value="Genomic_DNA"/>
</dbReference>
<accession>A0A9N9IWC7</accession>